<name>A0A0K0CZ15_ANGCA</name>
<proteinExistence type="predicted"/>
<dbReference type="AlphaFoldDB" id="A0A0K0CZ15"/>
<evidence type="ECO:0000313" key="2">
    <source>
        <dbReference type="Proteomes" id="UP000035642"/>
    </source>
</evidence>
<dbReference type="Proteomes" id="UP000035642">
    <property type="component" value="Unassembled WGS sequence"/>
</dbReference>
<keyword evidence="2" id="KW-1185">Reference proteome</keyword>
<keyword evidence="1" id="KW-0812">Transmembrane</keyword>
<reference evidence="3" key="2">
    <citation type="submission" date="2016-03" db="UniProtKB">
        <authorList>
            <consortium name="WormBaseParasite"/>
        </authorList>
    </citation>
    <scope>IDENTIFICATION</scope>
</reference>
<organism evidence="2 3">
    <name type="scientific">Angiostrongylus cantonensis</name>
    <name type="common">Rat lungworm</name>
    <dbReference type="NCBI Taxonomy" id="6313"/>
    <lineage>
        <taxon>Eukaryota</taxon>
        <taxon>Metazoa</taxon>
        <taxon>Ecdysozoa</taxon>
        <taxon>Nematoda</taxon>
        <taxon>Chromadorea</taxon>
        <taxon>Rhabditida</taxon>
        <taxon>Rhabditina</taxon>
        <taxon>Rhabditomorpha</taxon>
        <taxon>Strongyloidea</taxon>
        <taxon>Metastrongylidae</taxon>
        <taxon>Angiostrongylus</taxon>
    </lineage>
</organism>
<accession>A0A0K0CZ15</accession>
<feature type="transmembrane region" description="Helical" evidence="1">
    <location>
        <begin position="12"/>
        <end position="34"/>
    </location>
</feature>
<reference evidence="2" key="1">
    <citation type="submission" date="2012-09" db="EMBL/GenBank/DDBJ databases">
        <authorList>
            <person name="Martin A.A."/>
        </authorList>
    </citation>
    <scope>NUCLEOTIDE SEQUENCE</scope>
</reference>
<evidence type="ECO:0000313" key="3">
    <source>
        <dbReference type="WBParaSite" id="ACAC_0000293201-mRNA-1"/>
    </source>
</evidence>
<evidence type="ECO:0000256" key="1">
    <source>
        <dbReference type="SAM" id="Phobius"/>
    </source>
</evidence>
<protein>
    <submittedName>
        <fullName evidence="3">ABC transmembrane type-1 domain-containing protein</fullName>
    </submittedName>
</protein>
<keyword evidence="1" id="KW-1133">Transmembrane helix</keyword>
<dbReference type="WBParaSite" id="ACAC_0000293201-mRNA-1">
    <property type="protein sequence ID" value="ACAC_0000293201-mRNA-1"/>
    <property type="gene ID" value="ACAC_0000293201"/>
</dbReference>
<keyword evidence="1" id="KW-0472">Membrane</keyword>
<sequence>MFKNVSKVLYRLIYVAKTTIIIIFATNVITTALFEEGNVHLLSPLLVIMLGKNIGRKVGANFVNTQYQAFLTNQKDKKNAMNKVEQAVTNVSTGKPPMSKAHKRDEMRKKGCVLISPITSEFHPSREDEARKPVSDDRADYESVFEYSSAVTNCRHVDIDD</sequence>